<evidence type="ECO:0000256" key="5">
    <source>
        <dbReference type="ARBA" id="ARBA00022821"/>
    </source>
</evidence>
<dbReference type="GO" id="GO:0043531">
    <property type="term" value="F:ADP binding"/>
    <property type="evidence" value="ECO:0007669"/>
    <property type="project" value="InterPro"/>
</dbReference>
<keyword evidence="5" id="KW-0611">Plant defense</keyword>
<evidence type="ECO:0000256" key="1">
    <source>
        <dbReference type="ARBA" id="ARBA00008894"/>
    </source>
</evidence>
<gene>
    <name evidence="11" type="ORF">Sradi_3903500</name>
</gene>
<protein>
    <submittedName>
        <fullName evidence="11">Disease resistance protein RGA1</fullName>
    </submittedName>
</protein>
<evidence type="ECO:0000259" key="9">
    <source>
        <dbReference type="Pfam" id="PF23559"/>
    </source>
</evidence>
<dbReference type="InterPro" id="IPR003591">
    <property type="entry name" value="Leu-rich_rpt_typical-subtyp"/>
</dbReference>
<dbReference type="InterPro" id="IPR041118">
    <property type="entry name" value="Rx_N"/>
</dbReference>
<evidence type="ECO:0000259" key="7">
    <source>
        <dbReference type="Pfam" id="PF00931"/>
    </source>
</evidence>
<dbReference type="Pfam" id="PF23559">
    <property type="entry name" value="WHD_DRP"/>
    <property type="match status" value="1"/>
</dbReference>
<feature type="domain" description="NB-ARC" evidence="7">
    <location>
        <begin position="194"/>
        <end position="353"/>
    </location>
</feature>
<keyword evidence="6" id="KW-0067">ATP-binding</keyword>
<dbReference type="InterPro" id="IPR042197">
    <property type="entry name" value="Apaf_helical"/>
</dbReference>
<keyword evidence="2" id="KW-0433">Leucine-rich repeat</keyword>
<dbReference type="Gene3D" id="3.80.10.10">
    <property type="entry name" value="Ribonuclease Inhibitor"/>
    <property type="match status" value="1"/>
</dbReference>
<dbReference type="GO" id="GO:0005524">
    <property type="term" value="F:ATP binding"/>
    <property type="evidence" value="ECO:0007669"/>
    <property type="project" value="UniProtKB-KW"/>
</dbReference>
<dbReference type="SUPFAM" id="SSF52540">
    <property type="entry name" value="P-loop containing nucleoside triphosphate hydrolases"/>
    <property type="match status" value="1"/>
</dbReference>
<dbReference type="CDD" id="cd14798">
    <property type="entry name" value="RX-CC_like"/>
    <property type="match status" value="1"/>
</dbReference>
<dbReference type="Gene3D" id="1.20.5.4130">
    <property type="match status" value="1"/>
</dbReference>
<dbReference type="Gene3D" id="3.40.50.300">
    <property type="entry name" value="P-loop containing nucleotide triphosphate hydrolases"/>
    <property type="match status" value="1"/>
</dbReference>
<evidence type="ECO:0000259" key="10">
    <source>
        <dbReference type="Pfam" id="PF23598"/>
    </source>
</evidence>
<dbReference type="Pfam" id="PF00931">
    <property type="entry name" value="NB-ARC"/>
    <property type="match status" value="1"/>
</dbReference>
<dbReference type="AlphaFoldDB" id="A0AAW2PIX2"/>
<feature type="domain" description="Disease resistance R13L4/SHOC-2-like LRR" evidence="10">
    <location>
        <begin position="628"/>
        <end position="938"/>
    </location>
</feature>
<evidence type="ECO:0000259" key="8">
    <source>
        <dbReference type="Pfam" id="PF18052"/>
    </source>
</evidence>
<keyword evidence="3" id="KW-0677">Repeat</keyword>
<name>A0AAW2PIX2_SESRA</name>
<dbReference type="InterPro" id="IPR055414">
    <property type="entry name" value="LRR_R13L4/SHOC2-like"/>
</dbReference>
<dbReference type="SMART" id="SM00369">
    <property type="entry name" value="LRR_TYP"/>
    <property type="match status" value="3"/>
</dbReference>
<sequence length="971" mass="111442">MADAMITIVLDRLADVLQKKIKEEVNLVRGVKKEVCYLSSELDAIRNVLEDAERRGYKDKTVQNWLKRLEDVSYDIDDVLDEWDYALLKLQIEGSEDLHLPRMKVCSFIPSSCLCFDKVATSRDIAKKIKGLKERLAMIVKKKNDYDFIVNRPVEPRESARVQSVSLVDLSEIQGREADKDVLVGKLMLGVVGQQLQASPQVISIVGVGGIGKTTLAQLVYNDDRLVNCFELKIWVCVSDIFDEVRIAKAIVEIVKGSSPNLNELEALLNHLKDSISGKKFLLVLDDVWTEDYNKWEPFKNTLNCGAPGSKILVTTRSERVARMMCATEIHHLGQLSDHDCWLLMKRVAFDGRSEEDHEELHEISKKIANKCKGLPLAAKVLGSLLRFKDTNKEWESVLDSEIWQLEEAEVELFPHLFLSYNELSPAMKRCFSYCAIFPKDWQIDVDKLIRMWIALGYLSSTENTGEVELRGKEYFNNLKMRSFFQDFVEYKDRVYCKMHDIVHDFAKFLRNTNSHNLDSREEASKDGSLIQAYNPYLVSIVKVYRSLFCQYKVPCETFDFITCLRVLSLCSHWRGGRIPAGMENLIHLRYLDATGGNIARYLPKICTLYNLQTLYLDECCLEEIPREIGNLIHLRHLNLSGNSRLEELPETICKLQKLQTLNLASCVCLSKLPEGIDRLVNLKHLPSDYTQILYIPQGFQHLTDLQTLRLFHAGRGSNKLGYLKRLDKLSGSLELRISVHDRDDVNEARKAELRNKIHMQSLKIWFINQMTSTDSDEQKSVITEVMEALQLPPNLRHLTIRDYKGTEFPGWSSSCLNHLRVVEIQECHGIPTLPCLGTLPRLEQLSVWRMRGLKFLGRDFLGKVDGSRTFGFPKLKKLSFCYCPSWENWEDITAKEEGNVTLSIMPCLRELNFEGCRLSQLPHRLLRKASSLQHLTVRDSFYLSLDYEEKNAAGWGSLSHIPHVEVANSY</sequence>
<comment type="caution">
    <text evidence="11">The sequence shown here is derived from an EMBL/GenBank/DDBJ whole genome shotgun (WGS) entry which is preliminary data.</text>
</comment>
<dbReference type="Pfam" id="PF18052">
    <property type="entry name" value="Rx_N"/>
    <property type="match status" value="1"/>
</dbReference>
<dbReference type="GO" id="GO:0006952">
    <property type="term" value="P:defense response"/>
    <property type="evidence" value="ECO:0007669"/>
    <property type="project" value="UniProtKB-KW"/>
</dbReference>
<keyword evidence="4" id="KW-0547">Nucleotide-binding</keyword>
<dbReference type="InterPro" id="IPR027417">
    <property type="entry name" value="P-loop_NTPase"/>
</dbReference>
<dbReference type="PRINTS" id="PR00364">
    <property type="entry name" value="DISEASERSIST"/>
</dbReference>
<comment type="similarity">
    <text evidence="1">Belongs to the disease resistance NB-LRR family.</text>
</comment>
<reference evidence="11" key="2">
    <citation type="journal article" date="2024" name="Plant">
        <title>Genomic evolution and insights into agronomic trait innovations of Sesamum species.</title>
        <authorList>
            <person name="Miao H."/>
            <person name="Wang L."/>
            <person name="Qu L."/>
            <person name="Liu H."/>
            <person name="Sun Y."/>
            <person name="Le M."/>
            <person name="Wang Q."/>
            <person name="Wei S."/>
            <person name="Zheng Y."/>
            <person name="Lin W."/>
            <person name="Duan Y."/>
            <person name="Cao H."/>
            <person name="Xiong S."/>
            <person name="Wang X."/>
            <person name="Wei L."/>
            <person name="Li C."/>
            <person name="Ma Q."/>
            <person name="Ju M."/>
            <person name="Zhao R."/>
            <person name="Li G."/>
            <person name="Mu C."/>
            <person name="Tian Q."/>
            <person name="Mei H."/>
            <person name="Zhang T."/>
            <person name="Gao T."/>
            <person name="Zhang H."/>
        </authorList>
    </citation>
    <scope>NUCLEOTIDE SEQUENCE</scope>
    <source>
        <strain evidence="11">G02</strain>
    </source>
</reference>
<accession>A0AAW2PIX2</accession>
<evidence type="ECO:0000256" key="3">
    <source>
        <dbReference type="ARBA" id="ARBA00022737"/>
    </source>
</evidence>
<evidence type="ECO:0000313" key="11">
    <source>
        <dbReference type="EMBL" id="KAL0354566.1"/>
    </source>
</evidence>
<dbReference type="InterPro" id="IPR032675">
    <property type="entry name" value="LRR_dom_sf"/>
</dbReference>
<evidence type="ECO:0000256" key="2">
    <source>
        <dbReference type="ARBA" id="ARBA00022614"/>
    </source>
</evidence>
<reference evidence="11" key="1">
    <citation type="submission" date="2020-06" db="EMBL/GenBank/DDBJ databases">
        <authorList>
            <person name="Li T."/>
            <person name="Hu X."/>
            <person name="Zhang T."/>
            <person name="Song X."/>
            <person name="Zhang H."/>
            <person name="Dai N."/>
            <person name="Sheng W."/>
            <person name="Hou X."/>
            <person name="Wei L."/>
        </authorList>
    </citation>
    <scope>NUCLEOTIDE SEQUENCE</scope>
    <source>
        <strain evidence="11">G02</strain>
        <tissue evidence="11">Leaf</tissue>
    </source>
</reference>
<dbReference type="InterPro" id="IPR058922">
    <property type="entry name" value="WHD_DRP"/>
</dbReference>
<dbReference type="InterPro" id="IPR036388">
    <property type="entry name" value="WH-like_DNA-bd_sf"/>
</dbReference>
<feature type="domain" description="Disease resistance protein winged helix" evidence="9">
    <location>
        <begin position="437"/>
        <end position="507"/>
    </location>
</feature>
<dbReference type="Gene3D" id="1.10.8.430">
    <property type="entry name" value="Helical domain of apoptotic protease-activating factors"/>
    <property type="match status" value="1"/>
</dbReference>
<proteinExistence type="inferred from homology"/>
<evidence type="ECO:0000256" key="4">
    <source>
        <dbReference type="ARBA" id="ARBA00022741"/>
    </source>
</evidence>
<dbReference type="Gene3D" id="1.10.10.10">
    <property type="entry name" value="Winged helix-like DNA-binding domain superfamily/Winged helix DNA-binding domain"/>
    <property type="match status" value="1"/>
</dbReference>
<evidence type="ECO:0000256" key="6">
    <source>
        <dbReference type="ARBA" id="ARBA00022840"/>
    </source>
</evidence>
<dbReference type="GO" id="GO:0051707">
    <property type="term" value="P:response to other organism"/>
    <property type="evidence" value="ECO:0007669"/>
    <property type="project" value="UniProtKB-ARBA"/>
</dbReference>
<dbReference type="PANTHER" id="PTHR36766">
    <property type="entry name" value="PLANT BROAD-SPECTRUM MILDEW RESISTANCE PROTEIN RPW8"/>
    <property type="match status" value="1"/>
</dbReference>
<dbReference type="InterPro" id="IPR002182">
    <property type="entry name" value="NB-ARC"/>
</dbReference>
<organism evidence="11">
    <name type="scientific">Sesamum radiatum</name>
    <name type="common">Black benniseed</name>
    <dbReference type="NCBI Taxonomy" id="300843"/>
    <lineage>
        <taxon>Eukaryota</taxon>
        <taxon>Viridiplantae</taxon>
        <taxon>Streptophyta</taxon>
        <taxon>Embryophyta</taxon>
        <taxon>Tracheophyta</taxon>
        <taxon>Spermatophyta</taxon>
        <taxon>Magnoliopsida</taxon>
        <taxon>eudicotyledons</taxon>
        <taxon>Gunneridae</taxon>
        <taxon>Pentapetalae</taxon>
        <taxon>asterids</taxon>
        <taxon>lamiids</taxon>
        <taxon>Lamiales</taxon>
        <taxon>Pedaliaceae</taxon>
        <taxon>Sesamum</taxon>
    </lineage>
</organism>
<dbReference type="PANTHER" id="PTHR36766:SF45">
    <property type="entry name" value="NB-ARC DOMAIN-CONTAINING PROTEIN"/>
    <property type="match status" value="1"/>
</dbReference>
<dbReference type="SUPFAM" id="SSF52058">
    <property type="entry name" value="L domain-like"/>
    <property type="match status" value="1"/>
</dbReference>
<dbReference type="EMBL" id="JACGWJ010000017">
    <property type="protein sequence ID" value="KAL0354566.1"/>
    <property type="molecule type" value="Genomic_DNA"/>
</dbReference>
<dbReference type="Pfam" id="PF23598">
    <property type="entry name" value="LRR_14"/>
    <property type="match status" value="1"/>
</dbReference>
<feature type="domain" description="Disease resistance N-terminal" evidence="8">
    <location>
        <begin position="9"/>
        <end position="91"/>
    </location>
</feature>
<dbReference type="FunFam" id="1.10.10.10:FF:000322">
    <property type="entry name" value="Probable disease resistance protein At1g63360"/>
    <property type="match status" value="1"/>
</dbReference>
<dbReference type="InterPro" id="IPR038005">
    <property type="entry name" value="RX-like_CC"/>
</dbReference>